<dbReference type="InterPro" id="IPR037143">
    <property type="entry name" value="4-PPantetheinyl_Trfase_dom_sf"/>
</dbReference>
<evidence type="ECO:0000256" key="2">
    <source>
        <dbReference type="ARBA" id="ARBA00022679"/>
    </source>
</evidence>
<proteinExistence type="inferred from homology"/>
<dbReference type="SUPFAM" id="SSF56214">
    <property type="entry name" value="4'-phosphopantetheinyl transferase"/>
    <property type="match status" value="2"/>
</dbReference>
<organism evidence="4 5">
    <name type="scientific">Claveliimonas bilis</name>
    <dbReference type="NCBI Taxonomy" id="3028070"/>
    <lineage>
        <taxon>Bacteria</taxon>
        <taxon>Bacillati</taxon>
        <taxon>Bacillota</taxon>
        <taxon>Clostridia</taxon>
        <taxon>Lachnospirales</taxon>
        <taxon>Lachnospiraceae</taxon>
        <taxon>Claveliimonas</taxon>
    </lineage>
</organism>
<feature type="domain" description="4'-phosphopantetheinyl transferase" evidence="3">
    <location>
        <begin position="88"/>
        <end position="179"/>
    </location>
</feature>
<comment type="similarity">
    <text evidence="1">Belongs to the P-Pant transferase superfamily. Gsp/Sfp/HetI/AcpT family.</text>
</comment>
<evidence type="ECO:0000256" key="1">
    <source>
        <dbReference type="ARBA" id="ARBA00010990"/>
    </source>
</evidence>
<dbReference type="InterPro" id="IPR008278">
    <property type="entry name" value="4-PPantetheinyl_Trfase_dom"/>
</dbReference>
<sequence length="213" mass="25191">MIYTWLADISKLTEEKCFKKFYELVPEERKRKADRLRFPIDRAQSVGAWILWEKMKSYYGWSGEETFNLSHSGKYVLCSASDREGEMVGCDIETVKEARMKVAERFFCPGEMAHIQKQDGDRNRADAFFRYWVLKESFMKAVRLGMKLDTRKFEIEFDKEDHPVLVKKPEEFPERFFYKEYQMDGVNAKMAVCSTSDQFAEIQVTELESEIPD</sequence>
<dbReference type="RefSeq" id="WP_316266034.1">
    <property type="nucleotide sequence ID" value="NZ_AP027742.1"/>
</dbReference>
<dbReference type="Gene3D" id="3.90.470.20">
    <property type="entry name" value="4'-phosphopantetheinyl transferase domain"/>
    <property type="match status" value="2"/>
</dbReference>
<protein>
    <submittedName>
        <fullName evidence="4">4'-phosphopantetheinyl transferase</fullName>
    </submittedName>
</protein>
<dbReference type="Pfam" id="PF01648">
    <property type="entry name" value="ACPS"/>
    <property type="match status" value="1"/>
</dbReference>
<dbReference type="GO" id="GO:0016740">
    <property type="term" value="F:transferase activity"/>
    <property type="evidence" value="ECO:0007669"/>
    <property type="project" value="UniProtKB-KW"/>
</dbReference>
<keyword evidence="5" id="KW-1185">Reference proteome</keyword>
<keyword evidence="2 4" id="KW-0808">Transferase</keyword>
<evidence type="ECO:0000259" key="3">
    <source>
        <dbReference type="Pfam" id="PF01648"/>
    </source>
</evidence>
<name>A0ABN6Z0C6_9FIRM</name>
<dbReference type="PANTHER" id="PTHR12215:SF10">
    <property type="entry name" value="L-AMINOADIPATE-SEMIALDEHYDE DEHYDROGENASE-PHOSPHOPANTETHEINYL TRANSFERASE"/>
    <property type="match status" value="1"/>
</dbReference>
<dbReference type="InterPro" id="IPR050559">
    <property type="entry name" value="P-Pant_transferase_sf"/>
</dbReference>
<gene>
    <name evidence="4" type="ORF">Lac1_02350</name>
</gene>
<dbReference type="PANTHER" id="PTHR12215">
    <property type="entry name" value="PHOSPHOPANTETHEINE TRANSFERASE"/>
    <property type="match status" value="1"/>
</dbReference>
<evidence type="ECO:0000313" key="5">
    <source>
        <dbReference type="Proteomes" id="UP001305815"/>
    </source>
</evidence>
<reference evidence="5" key="1">
    <citation type="journal article" date="2023" name="Int. J. Syst. Evol. Microbiol.">
        <title>Claveliimonas bilis gen. nov., sp. nov., deoxycholic acid-producing bacteria isolated from human faeces, and reclassification of Sellimonas monacensis Zenner et al. 2021 as Claveliimonas monacensis comb. nov.</title>
        <authorList>
            <person name="Hisatomi A."/>
            <person name="Kastawa N.W.E.P.G."/>
            <person name="Song I."/>
            <person name="Ohkuma M."/>
            <person name="Fukiya S."/>
            <person name="Sakamoto M."/>
        </authorList>
    </citation>
    <scope>NUCLEOTIDE SEQUENCE [LARGE SCALE GENOMIC DNA]</scope>
    <source>
        <strain evidence="5">12BBH14</strain>
    </source>
</reference>
<dbReference type="Proteomes" id="UP001305815">
    <property type="component" value="Chromosome"/>
</dbReference>
<accession>A0ABN6Z0C6</accession>
<evidence type="ECO:0000313" key="4">
    <source>
        <dbReference type="EMBL" id="BDZ76052.1"/>
    </source>
</evidence>
<dbReference type="EMBL" id="AP027742">
    <property type="protein sequence ID" value="BDZ76052.1"/>
    <property type="molecule type" value="Genomic_DNA"/>
</dbReference>